<feature type="region of interest" description="Disordered" evidence="1">
    <location>
        <begin position="39"/>
        <end position="98"/>
    </location>
</feature>
<evidence type="ECO:0000313" key="2">
    <source>
        <dbReference type="EMBL" id="KAH6836957.1"/>
    </source>
</evidence>
<name>A0AAD4JN76_PERFH</name>
<evidence type="ECO:0000313" key="3">
    <source>
        <dbReference type="Proteomes" id="UP001190926"/>
    </source>
</evidence>
<protein>
    <submittedName>
        <fullName evidence="2">Uncharacterized protein</fullName>
    </submittedName>
</protein>
<keyword evidence="3" id="KW-1185">Reference proteome</keyword>
<reference evidence="2 3" key="1">
    <citation type="journal article" date="2021" name="Nat. Commun.">
        <title>Incipient diploidization of the medicinal plant Perilla within 10,000 years.</title>
        <authorList>
            <person name="Zhang Y."/>
            <person name="Shen Q."/>
            <person name="Leng L."/>
            <person name="Zhang D."/>
            <person name="Chen S."/>
            <person name="Shi Y."/>
            <person name="Ning Z."/>
            <person name="Chen S."/>
        </authorList>
    </citation>
    <scope>NUCLEOTIDE SEQUENCE [LARGE SCALE GENOMIC DNA]</scope>
    <source>
        <strain evidence="3">cv. PC099</strain>
    </source>
</reference>
<feature type="compositionally biased region" description="Basic and acidic residues" evidence="1">
    <location>
        <begin position="77"/>
        <end position="90"/>
    </location>
</feature>
<evidence type="ECO:0000256" key="1">
    <source>
        <dbReference type="SAM" id="MobiDB-lite"/>
    </source>
</evidence>
<comment type="caution">
    <text evidence="2">The sequence shown here is derived from an EMBL/GenBank/DDBJ whole genome shotgun (WGS) entry which is preliminary data.</text>
</comment>
<dbReference type="EMBL" id="SDAM02000019">
    <property type="protein sequence ID" value="KAH6836957.1"/>
    <property type="molecule type" value="Genomic_DNA"/>
</dbReference>
<gene>
    <name evidence="2" type="ORF">C2S53_013433</name>
</gene>
<dbReference type="Proteomes" id="UP001190926">
    <property type="component" value="Unassembled WGS sequence"/>
</dbReference>
<organism evidence="2 3">
    <name type="scientific">Perilla frutescens var. hirtella</name>
    <name type="common">Perilla citriodora</name>
    <name type="synonym">Perilla setoyensis</name>
    <dbReference type="NCBI Taxonomy" id="608512"/>
    <lineage>
        <taxon>Eukaryota</taxon>
        <taxon>Viridiplantae</taxon>
        <taxon>Streptophyta</taxon>
        <taxon>Embryophyta</taxon>
        <taxon>Tracheophyta</taxon>
        <taxon>Spermatophyta</taxon>
        <taxon>Magnoliopsida</taxon>
        <taxon>eudicotyledons</taxon>
        <taxon>Gunneridae</taxon>
        <taxon>Pentapetalae</taxon>
        <taxon>asterids</taxon>
        <taxon>lamiids</taxon>
        <taxon>Lamiales</taxon>
        <taxon>Lamiaceae</taxon>
        <taxon>Nepetoideae</taxon>
        <taxon>Elsholtzieae</taxon>
        <taxon>Perilla</taxon>
    </lineage>
</organism>
<sequence>MSSDSDSDMDSLIIDLMLDETEDQMILQMLKVEEMILQSEASSSTKGKRRRFVGRDCEGARARRVGGVHTSSSDNEDNVKERSRPIGEKVVKRKSKEMKEATDKLKELMETYKTKNEDKLKKLGEFNRKAEDKILMKDTTKMNPDQLRIHEHFCQNVKKKRGIE</sequence>
<accession>A0AAD4JN76</accession>
<proteinExistence type="predicted"/>
<dbReference type="AlphaFoldDB" id="A0AAD4JN76"/>